<accession>A0A2I0WMN2</accession>
<evidence type="ECO:0000313" key="2">
    <source>
        <dbReference type="EMBL" id="PKU76917.1"/>
    </source>
</evidence>
<protein>
    <submittedName>
        <fullName evidence="2">Transcription factor ILR3</fullName>
    </submittedName>
</protein>
<keyword evidence="1" id="KW-0175">Coiled coil</keyword>
<organism evidence="2 3">
    <name type="scientific">Dendrobium catenatum</name>
    <dbReference type="NCBI Taxonomy" id="906689"/>
    <lineage>
        <taxon>Eukaryota</taxon>
        <taxon>Viridiplantae</taxon>
        <taxon>Streptophyta</taxon>
        <taxon>Embryophyta</taxon>
        <taxon>Tracheophyta</taxon>
        <taxon>Spermatophyta</taxon>
        <taxon>Magnoliopsida</taxon>
        <taxon>Liliopsida</taxon>
        <taxon>Asparagales</taxon>
        <taxon>Orchidaceae</taxon>
        <taxon>Epidendroideae</taxon>
        <taxon>Malaxideae</taxon>
        <taxon>Dendrobiinae</taxon>
        <taxon>Dendrobium</taxon>
    </lineage>
</organism>
<evidence type="ECO:0000313" key="3">
    <source>
        <dbReference type="Proteomes" id="UP000233837"/>
    </source>
</evidence>
<keyword evidence="3" id="KW-1185">Reference proteome</keyword>
<dbReference type="PANTHER" id="PTHR46133:SF28">
    <property type="entry name" value="BHLH TRANSCRIPTION FACTOR"/>
    <property type="match status" value="1"/>
</dbReference>
<dbReference type="EMBL" id="KZ502537">
    <property type="protein sequence ID" value="PKU76917.1"/>
    <property type="molecule type" value="Genomic_DNA"/>
</dbReference>
<gene>
    <name evidence="2" type="primary">ILR3</name>
    <name evidence="2" type="ORF">MA16_Dca001523</name>
</gene>
<reference evidence="2 3" key="2">
    <citation type="journal article" date="2017" name="Nature">
        <title>The Apostasia genome and the evolution of orchids.</title>
        <authorList>
            <person name="Zhang G.Q."/>
            <person name="Liu K.W."/>
            <person name="Li Z."/>
            <person name="Lohaus R."/>
            <person name="Hsiao Y.Y."/>
            <person name="Niu S.C."/>
            <person name="Wang J.Y."/>
            <person name="Lin Y.C."/>
            <person name="Xu Q."/>
            <person name="Chen L.J."/>
            <person name="Yoshida K."/>
            <person name="Fujiwara S."/>
            <person name="Wang Z.W."/>
            <person name="Zhang Y.Q."/>
            <person name="Mitsuda N."/>
            <person name="Wang M."/>
            <person name="Liu G.H."/>
            <person name="Pecoraro L."/>
            <person name="Huang H.X."/>
            <person name="Xiao X.J."/>
            <person name="Lin M."/>
            <person name="Wu X.Y."/>
            <person name="Wu W.L."/>
            <person name="Chen Y.Y."/>
            <person name="Chang S.B."/>
            <person name="Sakamoto S."/>
            <person name="Ohme-Takagi M."/>
            <person name="Yagi M."/>
            <person name="Zeng S.J."/>
            <person name="Shen C.Y."/>
            <person name="Yeh C.M."/>
            <person name="Luo Y.B."/>
            <person name="Tsai W.C."/>
            <person name="Van de Peer Y."/>
            <person name="Liu Z.J."/>
        </authorList>
    </citation>
    <scope>NUCLEOTIDE SEQUENCE [LARGE SCALE GENOMIC DNA]</scope>
    <source>
        <tissue evidence="2">The whole plant</tissue>
    </source>
</reference>
<dbReference type="Proteomes" id="UP000233837">
    <property type="component" value="Unassembled WGS sequence"/>
</dbReference>
<proteinExistence type="predicted"/>
<dbReference type="InterPro" id="IPR044818">
    <property type="entry name" value="ILR3-like"/>
</dbReference>
<dbReference type="PANTHER" id="PTHR46133">
    <property type="entry name" value="BHLH TRANSCRIPTION FACTOR"/>
    <property type="match status" value="1"/>
</dbReference>
<feature type="coiled-coil region" evidence="1">
    <location>
        <begin position="94"/>
        <end position="121"/>
    </location>
</feature>
<dbReference type="GO" id="GO:0046983">
    <property type="term" value="F:protein dimerization activity"/>
    <property type="evidence" value="ECO:0007669"/>
    <property type="project" value="InterPro"/>
</dbReference>
<dbReference type="GO" id="GO:0003700">
    <property type="term" value="F:DNA-binding transcription factor activity"/>
    <property type="evidence" value="ECO:0007669"/>
    <property type="project" value="InterPro"/>
</dbReference>
<evidence type="ECO:0000256" key="1">
    <source>
        <dbReference type="SAM" id="Coils"/>
    </source>
</evidence>
<sequence length="188" mass="21278">MASPENPNWLLDCPLIDDLSAPPANGFIWAPQEFNHQSKVRPPFSTHEGYVRCLAFGLLISTSLLSHCHMIGTHLFHLCHLPLNLIHFLSLFERRRTKAEKIELRDEKQRLKTEKESLEQQAKFLNAPRPSFIPHPSLIPTAFSAPGKNPGQKLMMPVMGYPGFPMWQFMHPSDVDTSQDAESCPPVA</sequence>
<dbReference type="AlphaFoldDB" id="A0A2I0WMN2"/>
<reference evidence="2 3" key="1">
    <citation type="journal article" date="2016" name="Sci. Rep.">
        <title>The Dendrobium catenatum Lindl. genome sequence provides insights into polysaccharide synthase, floral development and adaptive evolution.</title>
        <authorList>
            <person name="Zhang G.Q."/>
            <person name="Xu Q."/>
            <person name="Bian C."/>
            <person name="Tsai W.C."/>
            <person name="Yeh C.M."/>
            <person name="Liu K.W."/>
            <person name="Yoshida K."/>
            <person name="Zhang L.S."/>
            <person name="Chang S.B."/>
            <person name="Chen F."/>
            <person name="Shi Y."/>
            <person name="Su Y.Y."/>
            <person name="Zhang Y.Q."/>
            <person name="Chen L.J."/>
            <person name="Yin Y."/>
            <person name="Lin M."/>
            <person name="Huang H."/>
            <person name="Deng H."/>
            <person name="Wang Z.W."/>
            <person name="Zhu S.L."/>
            <person name="Zhao X."/>
            <person name="Deng C."/>
            <person name="Niu S.C."/>
            <person name="Huang J."/>
            <person name="Wang M."/>
            <person name="Liu G.H."/>
            <person name="Yang H.J."/>
            <person name="Xiao X.J."/>
            <person name="Hsiao Y.Y."/>
            <person name="Wu W.L."/>
            <person name="Chen Y.Y."/>
            <person name="Mitsuda N."/>
            <person name="Ohme-Takagi M."/>
            <person name="Luo Y.B."/>
            <person name="Van de Peer Y."/>
            <person name="Liu Z.J."/>
        </authorList>
    </citation>
    <scope>NUCLEOTIDE SEQUENCE [LARGE SCALE GENOMIC DNA]</scope>
    <source>
        <tissue evidence="2">The whole plant</tissue>
    </source>
</reference>
<name>A0A2I0WMN2_9ASPA</name>
<dbReference type="GO" id="GO:0006879">
    <property type="term" value="P:intracellular iron ion homeostasis"/>
    <property type="evidence" value="ECO:0007669"/>
    <property type="project" value="InterPro"/>
</dbReference>